<reference evidence="2 3" key="1">
    <citation type="journal article" date="2019" name="Int. J. Syst. Evol. Microbiol.">
        <title>The Global Catalogue of Microorganisms (GCM) 10K type strain sequencing project: providing services to taxonomists for standard genome sequencing and annotation.</title>
        <authorList>
            <consortium name="The Broad Institute Genomics Platform"/>
            <consortium name="The Broad Institute Genome Sequencing Center for Infectious Disease"/>
            <person name="Wu L."/>
            <person name="Ma J."/>
        </authorList>
    </citation>
    <scope>NUCLEOTIDE SEQUENCE [LARGE SCALE GENOMIC DNA]</scope>
    <source>
        <strain evidence="2 3">CGMCC 1.16026</strain>
    </source>
</reference>
<comment type="caution">
    <text evidence="2">The sequence shown here is derived from an EMBL/GenBank/DDBJ whole genome shotgun (WGS) entry which is preliminary data.</text>
</comment>
<proteinExistence type="predicted"/>
<dbReference type="AlphaFoldDB" id="A0ABD5QU75"/>
<sequence>MYDQHPHIAQAPTGKANISEETISPETSISQAVEIANDRIRFRESEINSSAEASDELVYNLFDVSEETKNAIETEIQVRGSKSSGDLFPKNKIRDHCLDLVHHFAMMAVREESDGIIPLHGGANQATMLDRIIERFEDAYGEYAKERLIEINDILGSKSASEEAYPNLRSFIEEDLFDYHVDTMENTPIIWRFTTDRLIADSKGEGFACFVDYQSLDASLFDRLANQYLEPRKAELRENRSAANRRRNEGSLSASEQAEAAEKYERCANGLDQISIFEDILQDLGSTDTRDFSNEGREYVEVLAPKVAVFREETRQRVETLAKLRDRNSEEWFQNTFSDNFWNTIEDWHDEWIETLEELEHACEEYAKPVDEPVDAHLADLFGYFTRRLKGSDHYSSTGILFMTYYFEREGADLLNDDGAPFNNLTEDERLLASLATGIDDSSIVDEKYLEEVAEDEGVEEIEDLPPLAEFKALAEEIDDRCQELDKRIPSNWSDRALSEITTGGYQPNRKHGVEINITPLVEAEIVPETVDNKVI</sequence>
<feature type="region of interest" description="Disordered" evidence="1">
    <location>
        <begin position="236"/>
        <end position="256"/>
    </location>
</feature>
<keyword evidence="3" id="KW-1185">Reference proteome</keyword>
<organism evidence="2 3">
    <name type="scientific">Halorubrum glutamatedens</name>
    <dbReference type="NCBI Taxonomy" id="2707018"/>
    <lineage>
        <taxon>Archaea</taxon>
        <taxon>Methanobacteriati</taxon>
        <taxon>Methanobacteriota</taxon>
        <taxon>Stenosarchaea group</taxon>
        <taxon>Halobacteria</taxon>
        <taxon>Halobacteriales</taxon>
        <taxon>Haloferacaceae</taxon>
        <taxon>Halorubrum</taxon>
    </lineage>
</organism>
<dbReference type="EMBL" id="JBHSKV010000016">
    <property type="protein sequence ID" value="MFC5135421.1"/>
    <property type="molecule type" value="Genomic_DNA"/>
</dbReference>
<evidence type="ECO:0000313" key="2">
    <source>
        <dbReference type="EMBL" id="MFC5135421.1"/>
    </source>
</evidence>
<evidence type="ECO:0000313" key="3">
    <source>
        <dbReference type="Proteomes" id="UP001596145"/>
    </source>
</evidence>
<accession>A0ABD5QU75</accession>
<dbReference type="RefSeq" id="WP_238987731.1">
    <property type="nucleotide sequence ID" value="NZ_JBHSKV010000016.1"/>
</dbReference>
<evidence type="ECO:0000256" key="1">
    <source>
        <dbReference type="SAM" id="MobiDB-lite"/>
    </source>
</evidence>
<name>A0ABD5QU75_9EURY</name>
<gene>
    <name evidence="2" type="ORF">ACFPJA_11920</name>
</gene>
<dbReference type="Proteomes" id="UP001596145">
    <property type="component" value="Unassembled WGS sequence"/>
</dbReference>
<protein>
    <submittedName>
        <fullName evidence="2">Uncharacterized protein</fullName>
    </submittedName>
</protein>